<feature type="DNA-binding region" description="OmpR/PhoB-type" evidence="6">
    <location>
        <begin position="1"/>
        <end position="98"/>
    </location>
</feature>
<comment type="caution">
    <text evidence="10">The sequence shown here is derived from an EMBL/GenBank/DDBJ whole genome shotgun (WGS) entry which is preliminary data.</text>
</comment>
<feature type="domain" description="FHA" evidence="8">
    <location>
        <begin position="287"/>
        <end position="337"/>
    </location>
</feature>
<dbReference type="InterPro" id="IPR016032">
    <property type="entry name" value="Sig_transdc_resp-reg_C-effctor"/>
</dbReference>
<dbReference type="SUPFAM" id="SSF46894">
    <property type="entry name" value="C-terminal effector domain of the bipartite response regulators"/>
    <property type="match status" value="1"/>
</dbReference>
<dbReference type="Pfam" id="PF03704">
    <property type="entry name" value="BTAD"/>
    <property type="match status" value="1"/>
</dbReference>
<name>A0ABS5TLA4_9ACTN</name>
<evidence type="ECO:0000259" key="8">
    <source>
        <dbReference type="PROSITE" id="PS50006"/>
    </source>
</evidence>
<keyword evidence="4 6" id="KW-0238">DNA-binding</keyword>
<dbReference type="Pfam" id="PF00498">
    <property type="entry name" value="FHA"/>
    <property type="match status" value="1"/>
</dbReference>
<evidence type="ECO:0000256" key="7">
    <source>
        <dbReference type="SAM" id="MobiDB-lite"/>
    </source>
</evidence>
<dbReference type="EMBL" id="JAHBAY010000010">
    <property type="protein sequence ID" value="MBT0771888.1"/>
    <property type="molecule type" value="Genomic_DNA"/>
</dbReference>
<dbReference type="InterPro" id="IPR000253">
    <property type="entry name" value="FHA_dom"/>
</dbReference>
<evidence type="ECO:0000256" key="6">
    <source>
        <dbReference type="PROSITE-ProRule" id="PRU01091"/>
    </source>
</evidence>
<dbReference type="SMART" id="SM01043">
    <property type="entry name" value="BTAD"/>
    <property type="match status" value="1"/>
</dbReference>
<dbReference type="SUPFAM" id="SSF48452">
    <property type="entry name" value="TPR-like"/>
    <property type="match status" value="1"/>
</dbReference>
<evidence type="ECO:0000256" key="4">
    <source>
        <dbReference type="ARBA" id="ARBA00023125"/>
    </source>
</evidence>
<dbReference type="Pfam" id="PF00486">
    <property type="entry name" value="Trans_reg_C"/>
    <property type="match status" value="1"/>
</dbReference>
<dbReference type="Gene3D" id="2.60.200.20">
    <property type="match status" value="1"/>
</dbReference>
<evidence type="ECO:0000256" key="1">
    <source>
        <dbReference type="ARBA" id="ARBA00005820"/>
    </source>
</evidence>
<dbReference type="PANTHER" id="PTHR35807">
    <property type="entry name" value="TRANSCRIPTIONAL REGULATOR REDD-RELATED"/>
    <property type="match status" value="1"/>
</dbReference>
<reference evidence="10 11" key="1">
    <citation type="submission" date="2021-05" db="EMBL/GenBank/DDBJ databases">
        <title>Kineosporia and Streptomyces sp. nov. two new marine actinobacteria isolated from Coral.</title>
        <authorList>
            <person name="Buangrab K."/>
            <person name="Sutthacheep M."/>
            <person name="Yeemin T."/>
            <person name="Harunari E."/>
            <person name="Igarashi Y."/>
            <person name="Kanchanasin P."/>
            <person name="Tanasupawat S."/>
            <person name="Phongsopitanun W."/>
        </authorList>
    </citation>
    <scope>NUCLEOTIDE SEQUENCE [LARGE SCALE GENOMIC DNA]</scope>
    <source>
        <strain evidence="10 11">J2-2</strain>
    </source>
</reference>
<gene>
    <name evidence="10" type="ORF">KIH74_23300</name>
</gene>
<keyword evidence="2" id="KW-0597">Phosphoprotein</keyword>
<feature type="region of interest" description="Disordered" evidence="7">
    <location>
        <begin position="367"/>
        <end position="393"/>
    </location>
</feature>
<evidence type="ECO:0000256" key="2">
    <source>
        <dbReference type="ARBA" id="ARBA00022553"/>
    </source>
</evidence>
<keyword evidence="5" id="KW-0804">Transcription</keyword>
<dbReference type="PROSITE" id="PS51755">
    <property type="entry name" value="OMPR_PHOB"/>
    <property type="match status" value="1"/>
</dbReference>
<dbReference type="RefSeq" id="WP_214158254.1">
    <property type="nucleotide sequence ID" value="NZ_JAHBAY010000010.1"/>
</dbReference>
<keyword evidence="3" id="KW-0805">Transcription regulation</keyword>
<evidence type="ECO:0000259" key="9">
    <source>
        <dbReference type="PROSITE" id="PS51755"/>
    </source>
</evidence>
<dbReference type="InterPro" id="IPR008984">
    <property type="entry name" value="SMAD_FHA_dom_sf"/>
</dbReference>
<comment type="similarity">
    <text evidence="1">Belongs to the AfsR/DnrI/RedD regulatory family.</text>
</comment>
<dbReference type="InterPro" id="IPR001867">
    <property type="entry name" value="OmpR/PhoB-type_DNA-bd"/>
</dbReference>
<dbReference type="SMART" id="SM00862">
    <property type="entry name" value="Trans_reg_C"/>
    <property type="match status" value="1"/>
</dbReference>
<keyword evidence="11" id="KW-1185">Reference proteome</keyword>
<evidence type="ECO:0000256" key="3">
    <source>
        <dbReference type="ARBA" id="ARBA00023015"/>
    </source>
</evidence>
<dbReference type="InterPro" id="IPR036388">
    <property type="entry name" value="WH-like_DNA-bd_sf"/>
</dbReference>
<organism evidence="10 11">
    <name type="scientific">Kineosporia corallincola</name>
    <dbReference type="NCBI Taxonomy" id="2835133"/>
    <lineage>
        <taxon>Bacteria</taxon>
        <taxon>Bacillati</taxon>
        <taxon>Actinomycetota</taxon>
        <taxon>Actinomycetes</taxon>
        <taxon>Kineosporiales</taxon>
        <taxon>Kineosporiaceae</taxon>
        <taxon>Kineosporia</taxon>
    </lineage>
</organism>
<dbReference type="SUPFAM" id="SSF49879">
    <property type="entry name" value="SMAD/FHA domain"/>
    <property type="match status" value="1"/>
</dbReference>
<dbReference type="PROSITE" id="PS50006">
    <property type="entry name" value="FHA_DOMAIN"/>
    <property type="match status" value="1"/>
</dbReference>
<dbReference type="CDD" id="cd15831">
    <property type="entry name" value="BTAD"/>
    <property type="match status" value="1"/>
</dbReference>
<evidence type="ECO:0000313" key="11">
    <source>
        <dbReference type="Proteomes" id="UP001197247"/>
    </source>
</evidence>
<sequence length="393" mass="42071">MMDDEEHPVRIGLLGPLELRVRQRAVPVMGKRRRAILALLAAAGGRVVTTGTLLGEAFFDVENPAPNTLHVHVSQLRSLLAPHGPALERVGSGYRLDAAVVFTDAAELDRALAGVRTRPTPDGVARLRRALDAWRGDFCDDVPVPALESRRAHHADLRLSASETVFDAELQAGGAADLPERIEHLLAGAPLRERLWGQLMLALNVAGRQSEALAAYRRAREVLADEGGLDPGPALRELEAMILRQADSVGGVGLLAPVLPASTAPTLVWLDASGTLKARPMLDRAPVVIGRSADCDVRIDWDPLVSRRHAVIVRTADGFEVRDLGSTNGVLVDGARVTDVAPIRPRGTLQIGDTVLFLRAPSSRVGSRQHTVTAALPEPESLPGSKSEPPPQE</sequence>
<feature type="domain" description="OmpR/PhoB-type" evidence="9">
    <location>
        <begin position="1"/>
        <end position="98"/>
    </location>
</feature>
<dbReference type="CDD" id="cd00060">
    <property type="entry name" value="FHA"/>
    <property type="match status" value="1"/>
</dbReference>
<dbReference type="InterPro" id="IPR051677">
    <property type="entry name" value="AfsR-DnrI-RedD_regulator"/>
</dbReference>
<dbReference type="PANTHER" id="PTHR35807:SF1">
    <property type="entry name" value="TRANSCRIPTIONAL REGULATOR REDD"/>
    <property type="match status" value="1"/>
</dbReference>
<protein>
    <submittedName>
        <fullName evidence="10">FHA domain-containing protein</fullName>
    </submittedName>
</protein>
<proteinExistence type="inferred from homology"/>
<evidence type="ECO:0000256" key="5">
    <source>
        <dbReference type="ARBA" id="ARBA00023163"/>
    </source>
</evidence>
<dbReference type="Gene3D" id="1.25.40.10">
    <property type="entry name" value="Tetratricopeptide repeat domain"/>
    <property type="match status" value="1"/>
</dbReference>
<dbReference type="Gene3D" id="1.10.10.10">
    <property type="entry name" value="Winged helix-like DNA-binding domain superfamily/Winged helix DNA-binding domain"/>
    <property type="match status" value="1"/>
</dbReference>
<dbReference type="InterPro" id="IPR011990">
    <property type="entry name" value="TPR-like_helical_dom_sf"/>
</dbReference>
<accession>A0ABS5TLA4</accession>
<dbReference type="SMART" id="SM00240">
    <property type="entry name" value="FHA"/>
    <property type="match status" value="1"/>
</dbReference>
<dbReference type="Proteomes" id="UP001197247">
    <property type="component" value="Unassembled WGS sequence"/>
</dbReference>
<dbReference type="InterPro" id="IPR005158">
    <property type="entry name" value="BTAD"/>
</dbReference>
<evidence type="ECO:0000313" key="10">
    <source>
        <dbReference type="EMBL" id="MBT0771888.1"/>
    </source>
</evidence>